<dbReference type="EMBL" id="KB741282">
    <property type="protein sequence ID" value="ENN70829.1"/>
    <property type="molecule type" value="Genomic_DNA"/>
</dbReference>
<evidence type="ECO:0000256" key="1">
    <source>
        <dbReference type="ARBA" id="ARBA00003701"/>
    </source>
</evidence>
<dbReference type="EnsemblMetazoa" id="XM_019915413.1">
    <property type="protein sequence ID" value="XP_019770972.1"/>
    <property type="gene ID" value="LOC109544979"/>
</dbReference>
<reference evidence="21" key="3">
    <citation type="submission" date="2024-08" db="UniProtKB">
        <authorList>
            <consortium name="EnsemblMetazoa"/>
        </authorList>
    </citation>
    <scope>IDENTIFICATION</scope>
</reference>
<keyword evidence="9" id="KW-0256">Endoplasmic reticulum</keyword>
<evidence type="ECO:0000256" key="10">
    <source>
        <dbReference type="ARBA" id="ARBA00022989"/>
    </source>
</evidence>
<comment type="function">
    <text evidence="1">Conjugation of reduced glutathione to a wide number of exogenous and endogenous hydrophobic electrophiles.</text>
</comment>
<evidence type="ECO:0000256" key="5">
    <source>
        <dbReference type="ARBA" id="ARBA00012452"/>
    </source>
</evidence>
<keyword evidence="11" id="KW-0007">Acetylation</keyword>
<dbReference type="AlphaFoldDB" id="J3JU74"/>
<reference evidence="22 23" key="2">
    <citation type="journal article" date="2013" name="Genome Biol.">
        <title>Draft genome of the mountain pine beetle, Dendroctonus ponderosae Hopkins, a major forest pest.</title>
        <authorList>
            <person name="Keeling C.I."/>
            <person name="Yuen M.M."/>
            <person name="Liao N.Y."/>
            <person name="Docking T.R."/>
            <person name="Chan S.K."/>
            <person name="Taylor G.A."/>
            <person name="Palmquist D.L."/>
            <person name="Jackman S.D."/>
            <person name="Nguyen A."/>
            <person name="Li M."/>
            <person name="Henderson H."/>
            <person name="Janes J.K."/>
            <person name="Zhao Y."/>
            <person name="Pandoh P."/>
            <person name="Moore R."/>
            <person name="Sperling F.A."/>
            <person name="Huber D.P."/>
            <person name="Birol I."/>
            <person name="Jones S.J."/>
            <person name="Bohlmann J."/>
        </authorList>
    </citation>
    <scope>NUCLEOTIDE SEQUENCE</scope>
</reference>
<evidence type="ECO:0000313" key="21">
    <source>
        <dbReference type="EnsemblMetazoa" id="XP_019770972.1"/>
    </source>
</evidence>
<dbReference type="EMBL" id="BT126787">
    <property type="protein sequence ID" value="AEE61749.1"/>
    <property type="molecule type" value="mRNA"/>
</dbReference>
<evidence type="ECO:0000256" key="11">
    <source>
        <dbReference type="ARBA" id="ARBA00022990"/>
    </source>
</evidence>
<dbReference type="Proteomes" id="UP000030742">
    <property type="component" value="Unassembled WGS sequence"/>
</dbReference>
<dbReference type="InterPro" id="IPR001129">
    <property type="entry name" value="Membr-assoc_MAPEG"/>
</dbReference>
<evidence type="ECO:0000256" key="14">
    <source>
        <dbReference type="ARBA" id="ARBA00038540"/>
    </source>
</evidence>
<dbReference type="EMBL" id="KB632233">
    <property type="protein sequence ID" value="ERL90406.1"/>
    <property type="molecule type" value="Genomic_DNA"/>
</dbReference>
<keyword evidence="7 17" id="KW-0812">Transmembrane</keyword>
<keyword evidence="12" id="KW-0496">Mitochondrion</keyword>
<evidence type="ECO:0000256" key="2">
    <source>
        <dbReference type="ARBA" id="ARBA00004294"/>
    </source>
</evidence>
<evidence type="ECO:0000256" key="15">
    <source>
        <dbReference type="ARBA" id="ARBA00039397"/>
    </source>
</evidence>
<name>J3JU74_DENPD</name>
<comment type="subunit">
    <text evidence="14">Homotrimer; The trimer binds only one molecule of glutathione.</text>
</comment>
<evidence type="ECO:0000256" key="3">
    <source>
        <dbReference type="ARBA" id="ARBA00004477"/>
    </source>
</evidence>
<feature type="transmembrane region" description="Helical" evidence="17">
    <location>
        <begin position="129"/>
        <end position="150"/>
    </location>
</feature>
<comment type="similarity">
    <text evidence="4">Belongs to the MAPEG family.</text>
</comment>
<dbReference type="GO" id="GO:0005741">
    <property type="term" value="C:mitochondrial outer membrane"/>
    <property type="evidence" value="ECO:0007669"/>
    <property type="project" value="UniProtKB-SubCell"/>
</dbReference>
<keyword evidence="22" id="KW-1185">Reference proteome</keyword>
<dbReference type="OMA" id="FTFWVGV"/>
<evidence type="ECO:0000313" key="22">
    <source>
        <dbReference type="Proteomes" id="UP000019118"/>
    </source>
</evidence>
<keyword evidence="10 17" id="KW-1133">Transmembrane helix</keyword>
<dbReference type="GO" id="GO:0005789">
    <property type="term" value="C:endoplasmic reticulum membrane"/>
    <property type="evidence" value="ECO:0007669"/>
    <property type="project" value="UniProtKB-SubCell"/>
</dbReference>
<protein>
    <recommendedName>
        <fullName evidence="15">Microsomal glutathione S-transferase 1</fullName>
        <ecNumber evidence="5">2.5.1.18</ecNumber>
    </recommendedName>
</protein>
<dbReference type="EC" id="2.5.1.18" evidence="5"/>
<comment type="catalytic activity">
    <reaction evidence="16">
        <text>RX + glutathione = an S-substituted glutathione + a halide anion + H(+)</text>
        <dbReference type="Rhea" id="RHEA:16437"/>
        <dbReference type="ChEBI" id="CHEBI:15378"/>
        <dbReference type="ChEBI" id="CHEBI:16042"/>
        <dbReference type="ChEBI" id="CHEBI:17792"/>
        <dbReference type="ChEBI" id="CHEBI:57925"/>
        <dbReference type="ChEBI" id="CHEBI:90779"/>
        <dbReference type="EC" id="2.5.1.18"/>
    </reaction>
    <physiologicalReaction direction="left-to-right" evidence="16">
        <dbReference type="Rhea" id="RHEA:16438"/>
    </physiologicalReaction>
</comment>
<dbReference type="InterPro" id="IPR040162">
    <property type="entry name" value="MGST1-like"/>
</dbReference>
<evidence type="ECO:0000256" key="13">
    <source>
        <dbReference type="ARBA" id="ARBA00023136"/>
    </source>
</evidence>
<dbReference type="HOGENOM" id="CLU_105467_1_0_1"/>
<feature type="transmembrane region" description="Helical" evidence="17">
    <location>
        <begin position="18"/>
        <end position="38"/>
    </location>
</feature>
<sequence length="151" mass="17193">MAQAVLETLIEQPVFRTYLFYVAVLSLKLLAMSILTAVQRFKNKAFANPEDAEPRKLKVKVNESVERVRRAHLNDLENIPVFIIVAFAYLTTNPSVFLALTLIRLFTVARLIHTLVYAVVVVPQPARALSWFTGYSITIYMAVKSLLYYLV</sequence>
<dbReference type="InterPro" id="IPR023352">
    <property type="entry name" value="MAPEG-like_dom_sf"/>
</dbReference>
<evidence type="ECO:0000256" key="9">
    <source>
        <dbReference type="ARBA" id="ARBA00022824"/>
    </source>
</evidence>
<evidence type="ECO:0000313" key="18">
    <source>
        <dbReference type="EMBL" id="AEE61749.1"/>
    </source>
</evidence>
<evidence type="ECO:0000313" key="23">
    <source>
        <dbReference type="Proteomes" id="UP000030742"/>
    </source>
</evidence>
<dbReference type="PANTHER" id="PTHR10689">
    <property type="entry name" value="MICROSOMAL GLUTATHIONE S-TRANSFERASE 1"/>
    <property type="match status" value="1"/>
</dbReference>
<dbReference type="Pfam" id="PF01124">
    <property type="entry name" value="MAPEG"/>
    <property type="match status" value="1"/>
</dbReference>
<dbReference type="SUPFAM" id="SSF161084">
    <property type="entry name" value="MAPEG domain-like"/>
    <property type="match status" value="1"/>
</dbReference>
<dbReference type="KEGG" id="dpa:109544979"/>
<dbReference type="PANTHER" id="PTHR10689:SF6">
    <property type="entry name" value="MICROSOMAL GLUTATHIONE S-TRANSFERASE 1"/>
    <property type="match status" value="1"/>
</dbReference>
<comment type="subcellular location">
    <subcellularLocation>
        <location evidence="3">Endoplasmic reticulum membrane</location>
        <topology evidence="3">Multi-pass membrane protein</topology>
    </subcellularLocation>
    <subcellularLocation>
        <location evidence="2">Mitochondrion outer membrane</location>
    </subcellularLocation>
</comment>
<evidence type="ECO:0000256" key="4">
    <source>
        <dbReference type="ARBA" id="ARBA00010459"/>
    </source>
</evidence>
<keyword evidence="8" id="KW-1000">Mitochondrion outer membrane</keyword>
<dbReference type="STRING" id="77166.J3JU74"/>
<evidence type="ECO:0000313" key="20">
    <source>
        <dbReference type="EMBL" id="ERL90406.1"/>
    </source>
</evidence>
<evidence type="ECO:0000256" key="6">
    <source>
        <dbReference type="ARBA" id="ARBA00022679"/>
    </source>
</evidence>
<evidence type="ECO:0000256" key="17">
    <source>
        <dbReference type="SAM" id="Phobius"/>
    </source>
</evidence>
<evidence type="ECO:0000313" key="19">
    <source>
        <dbReference type="EMBL" id="ENN70829.1"/>
    </source>
</evidence>
<keyword evidence="6" id="KW-0808">Transferase</keyword>
<dbReference type="OrthoDB" id="193139at2759"/>
<evidence type="ECO:0000256" key="8">
    <source>
        <dbReference type="ARBA" id="ARBA00022787"/>
    </source>
</evidence>
<dbReference type="FunFam" id="1.20.120.550:FF:000002">
    <property type="entry name" value="Microsomal glutathione S-transferase 1"/>
    <property type="match status" value="1"/>
</dbReference>
<dbReference type="Proteomes" id="UP000019118">
    <property type="component" value="Unassembled WGS sequence"/>
</dbReference>
<dbReference type="GO" id="GO:0004364">
    <property type="term" value="F:glutathione transferase activity"/>
    <property type="evidence" value="ECO:0007669"/>
    <property type="project" value="UniProtKB-EC"/>
</dbReference>
<keyword evidence="13 17" id="KW-0472">Membrane</keyword>
<evidence type="ECO:0000256" key="16">
    <source>
        <dbReference type="ARBA" id="ARBA00049385"/>
    </source>
</evidence>
<feature type="transmembrane region" description="Helical" evidence="17">
    <location>
        <begin position="73"/>
        <end position="90"/>
    </location>
</feature>
<evidence type="ECO:0000256" key="7">
    <source>
        <dbReference type="ARBA" id="ARBA00022692"/>
    </source>
</evidence>
<dbReference type="Gene3D" id="1.20.120.550">
    <property type="entry name" value="Membrane associated eicosanoid/glutathione metabolism-like domain"/>
    <property type="match status" value="1"/>
</dbReference>
<organism evidence="18">
    <name type="scientific">Dendroctonus ponderosae</name>
    <name type="common">Mountain pine beetle</name>
    <dbReference type="NCBI Taxonomy" id="77166"/>
    <lineage>
        <taxon>Eukaryota</taxon>
        <taxon>Metazoa</taxon>
        <taxon>Ecdysozoa</taxon>
        <taxon>Arthropoda</taxon>
        <taxon>Hexapoda</taxon>
        <taxon>Insecta</taxon>
        <taxon>Pterygota</taxon>
        <taxon>Neoptera</taxon>
        <taxon>Endopterygota</taxon>
        <taxon>Coleoptera</taxon>
        <taxon>Polyphaga</taxon>
        <taxon>Cucujiformia</taxon>
        <taxon>Curculionidae</taxon>
        <taxon>Scolytinae</taxon>
        <taxon>Dendroctonus</taxon>
    </lineage>
</organism>
<reference evidence="18" key="1">
    <citation type="journal article" date="2012" name="Insect Biochem. Mol. Biol.">
        <title>Transcriptome and full-length cDNA resources for the mountain pine beetle, Dendroctonus ponderosae Hopkins, a major insect pest of pine forests.</title>
        <authorList>
            <person name="Keeling C.I."/>
            <person name="Henderson H."/>
            <person name="Li M."/>
            <person name="Yuen M."/>
            <person name="Clark E.L."/>
            <person name="Fraser J.D."/>
            <person name="Huber D.P."/>
            <person name="Liao N.Y."/>
            <person name="Roderick Docking T."/>
            <person name="Birol I."/>
            <person name="Chan S.K."/>
            <person name="Taylor G.A."/>
            <person name="Palmquist D."/>
            <person name="Jones S.J."/>
            <person name="Bohlmann J."/>
        </authorList>
    </citation>
    <scope>NUCLEOTIDE SEQUENCE</scope>
    <source>
        <tissue evidence="18">Whole teneral adults of undetermined sex</tissue>
    </source>
</reference>
<accession>J3JU74</accession>
<evidence type="ECO:0000256" key="12">
    <source>
        <dbReference type="ARBA" id="ARBA00023128"/>
    </source>
</evidence>
<gene>
    <name evidence="21" type="primary">109544979</name>
    <name evidence="20" type="ORF">D910_07755</name>
    <name evidence="19" type="ORF">YQE_12493</name>
</gene>
<proteinExistence type="evidence at transcript level"/>